<feature type="region of interest" description="Disordered" evidence="1">
    <location>
        <begin position="324"/>
        <end position="352"/>
    </location>
</feature>
<reference evidence="2 3" key="1">
    <citation type="journal article" date="2016" name="Genome Biol. Evol.">
        <title>Divergent and convergent evolution of fungal pathogenicity.</title>
        <authorList>
            <person name="Shang Y."/>
            <person name="Xiao G."/>
            <person name="Zheng P."/>
            <person name="Cen K."/>
            <person name="Zhan S."/>
            <person name="Wang C."/>
        </authorList>
    </citation>
    <scope>NUCLEOTIDE SEQUENCE [LARGE SCALE GENOMIC DNA]</scope>
    <source>
        <strain evidence="2 3">RCEF 2490</strain>
    </source>
</reference>
<gene>
    <name evidence="2" type="ORF">AAL_07132</name>
</gene>
<feature type="compositionally biased region" description="Basic and acidic residues" evidence="1">
    <location>
        <begin position="337"/>
        <end position="352"/>
    </location>
</feature>
<accession>A0A167XTG5</accession>
<dbReference type="STRING" id="1081109.A0A167XTG5"/>
<feature type="region of interest" description="Disordered" evidence="1">
    <location>
        <begin position="272"/>
        <end position="292"/>
    </location>
</feature>
<feature type="compositionally biased region" description="Polar residues" evidence="1">
    <location>
        <begin position="272"/>
        <end position="286"/>
    </location>
</feature>
<sequence length="352" mass="39398">MLFALWGGALKFFRRDNNDPTRRKEALMNDNCTDSTAELQFLGEFVMADRCDAINVARDLLQAKQSLRQLVLWIAATGEARHTGGYAVFHQPSRQVVAMQMGQSHEFLGSLHIHLLSIHAAMLAGVDDMITQMKGATRTPERIIILTTSRKALCLIKLLPRVELDGSPAHKQALLTVLRDIAQSSRTIAKLGGFLELQWAPLLRHTGFESACSAISQAHSRFLGHRGGTLSLRPPPQDSAVIEEAPRAVTTLMPGCITYEMPQTTAAESLQRSTSARDTAHSQTANDMYRRGPVQPLTRANLEAQNYSYELRDRWEHRTTARAFDTRRGRHRTRTMQRVEGREGMLESSGER</sequence>
<keyword evidence="3" id="KW-1185">Reference proteome</keyword>
<comment type="caution">
    <text evidence="2">The sequence shown here is derived from an EMBL/GenBank/DDBJ whole genome shotgun (WGS) entry which is preliminary data.</text>
</comment>
<evidence type="ECO:0000313" key="3">
    <source>
        <dbReference type="Proteomes" id="UP000078544"/>
    </source>
</evidence>
<evidence type="ECO:0000313" key="2">
    <source>
        <dbReference type="EMBL" id="KZZ90446.1"/>
    </source>
</evidence>
<evidence type="ECO:0000256" key="1">
    <source>
        <dbReference type="SAM" id="MobiDB-lite"/>
    </source>
</evidence>
<dbReference type="AlphaFoldDB" id="A0A167XTG5"/>
<name>A0A167XTG5_9HYPO</name>
<protein>
    <submittedName>
        <fullName evidence="2">Uncharacterized protein</fullName>
    </submittedName>
</protein>
<dbReference type="Proteomes" id="UP000078544">
    <property type="component" value="Unassembled WGS sequence"/>
</dbReference>
<organism evidence="2 3">
    <name type="scientific">Moelleriella libera RCEF 2490</name>
    <dbReference type="NCBI Taxonomy" id="1081109"/>
    <lineage>
        <taxon>Eukaryota</taxon>
        <taxon>Fungi</taxon>
        <taxon>Dikarya</taxon>
        <taxon>Ascomycota</taxon>
        <taxon>Pezizomycotina</taxon>
        <taxon>Sordariomycetes</taxon>
        <taxon>Hypocreomycetidae</taxon>
        <taxon>Hypocreales</taxon>
        <taxon>Clavicipitaceae</taxon>
        <taxon>Moelleriella</taxon>
    </lineage>
</organism>
<dbReference type="EMBL" id="AZGY01000021">
    <property type="protein sequence ID" value="KZZ90446.1"/>
    <property type="molecule type" value="Genomic_DNA"/>
</dbReference>
<proteinExistence type="predicted"/>